<proteinExistence type="predicted"/>
<dbReference type="NCBIfam" id="TIGR01297">
    <property type="entry name" value="CDF"/>
    <property type="match status" value="1"/>
</dbReference>
<dbReference type="FunFam" id="1.20.1510.10:FF:000005">
    <property type="entry name" value="Putative Cation diffusion facilitator 1"/>
    <property type="match status" value="1"/>
</dbReference>
<feature type="transmembrane region" description="Helical" evidence="7">
    <location>
        <begin position="223"/>
        <end position="241"/>
    </location>
</feature>
<feature type="transmembrane region" description="Helical" evidence="7">
    <location>
        <begin position="326"/>
        <end position="348"/>
    </location>
</feature>
<feature type="transmembrane region" description="Helical" evidence="7">
    <location>
        <begin position="261"/>
        <end position="279"/>
    </location>
</feature>
<dbReference type="AlphaFoldDB" id="A0A0D1XIC3"/>
<name>A0A0D1XIC3_9PEZI</name>
<organism evidence="10 11">
    <name type="scientific">Verruconis gallopava</name>
    <dbReference type="NCBI Taxonomy" id="253628"/>
    <lineage>
        <taxon>Eukaryota</taxon>
        <taxon>Fungi</taxon>
        <taxon>Dikarya</taxon>
        <taxon>Ascomycota</taxon>
        <taxon>Pezizomycotina</taxon>
        <taxon>Dothideomycetes</taxon>
        <taxon>Pleosporomycetidae</taxon>
        <taxon>Venturiales</taxon>
        <taxon>Sympoventuriaceae</taxon>
        <taxon>Verruconis</taxon>
    </lineage>
</organism>
<dbReference type="InterPro" id="IPR050291">
    <property type="entry name" value="CDF_Transporter"/>
</dbReference>
<dbReference type="GeneID" id="27314521"/>
<dbReference type="Gene3D" id="3.30.70.1350">
    <property type="entry name" value="Cation efflux protein, cytoplasmic domain"/>
    <property type="match status" value="1"/>
</dbReference>
<dbReference type="InterPro" id="IPR027469">
    <property type="entry name" value="Cation_efflux_TMD_sf"/>
</dbReference>
<dbReference type="GO" id="GO:0012505">
    <property type="term" value="C:endomembrane system"/>
    <property type="evidence" value="ECO:0007669"/>
    <property type="project" value="UniProtKB-SubCell"/>
</dbReference>
<dbReference type="GO" id="GO:0008324">
    <property type="term" value="F:monoatomic cation transmembrane transporter activity"/>
    <property type="evidence" value="ECO:0007669"/>
    <property type="project" value="InterPro"/>
</dbReference>
<dbReference type="InterPro" id="IPR002524">
    <property type="entry name" value="Cation_efflux"/>
</dbReference>
<feature type="domain" description="Cation efflux protein transmembrane" evidence="8">
    <location>
        <begin position="159"/>
        <end position="347"/>
    </location>
</feature>
<gene>
    <name evidence="10" type="ORF">PV09_06548</name>
</gene>
<accession>A0A0D1XIC3</accession>
<dbReference type="SUPFAM" id="SSF161111">
    <property type="entry name" value="Cation efflux protein transmembrane domain-like"/>
    <property type="match status" value="1"/>
</dbReference>
<feature type="domain" description="Cation efflux protein cytoplasmic" evidence="9">
    <location>
        <begin position="355"/>
        <end position="428"/>
    </location>
</feature>
<dbReference type="Gene3D" id="1.20.1510.10">
    <property type="entry name" value="Cation efflux protein transmembrane domain"/>
    <property type="match status" value="1"/>
</dbReference>
<keyword evidence="6 7" id="KW-0472">Membrane</keyword>
<reference evidence="10 11" key="1">
    <citation type="submission" date="2015-01" db="EMBL/GenBank/DDBJ databases">
        <title>The Genome Sequence of Ochroconis gallopava CBS43764.</title>
        <authorList>
            <consortium name="The Broad Institute Genomics Platform"/>
            <person name="Cuomo C."/>
            <person name="de Hoog S."/>
            <person name="Gorbushina A."/>
            <person name="Stielow B."/>
            <person name="Teixiera M."/>
            <person name="Abouelleil A."/>
            <person name="Chapman S.B."/>
            <person name="Priest M."/>
            <person name="Young S.K."/>
            <person name="Wortman J."/>
            <person name="Nusbaum C."/>
            <person name="Birren B."/>
        </authorList>
    </citation>
    <scope>NUCLEOTIDE SEQUENCE [LARGE SCALE GENOMIC DNA]</scope>
    <source>
        <strain evidence="10 11">CBS 43764</strain>
    </source>
</reference>
<evidence type="ECO:0000256" key="1">
    <source>
        <dbReference type="ARBA" id="ARBA00004127"/>
    </source>
</evidence>
<dbReference type="VEuPathDB" id="FungiDB:PV09_06548"/>
<dbReference type="Pfam" id="PF01545">
    <property type="entry name" value="Cation_efflux"/>
    <property type="match status" value="1"/>
</dbReference>
<feature type="transmembrane region" description="Helical" evidence="7">
    <location>
        <begin position="155"/>
        <end position="175"/>
    </location>
</feature>
<dbReference type="InterPro" id="IPR058533">
    <property type="entry name" value="Cation_efflux_TM"/>
</dbReference>
<keyword evidence="5" id="KW-0406">Ion transport</keyword>
<dbReference type="InterPro" id="IPR036837">
    <property type="entry name" value="Cation_efflux_CTD_sf"/>
</dbReference>
<comment type="subcellular location">
    <subcellularLocation>
        <location evidence="1">Endomembrane system</location>
        <topology evidence="1">Multi-pass membrane protein</topology>
    </subcellularLocation>
</comment>
<dbReference type="Pfam" id="PF16916">
    <property type="entry name" value="ZT_dimer"/>
    <property type="match status" value="1"/>
</dbReference>
<evidence type="ECO:0000313" key="11">
    <source>
        <dbReference type="Proteomes" id="UP000053259"/>
    </source>
</evidence>
<keyword evidence="3 7" id="KW-0812">Transmembrane</keyword>
<dbReference type="RefSeq" id="XP_016211915.1">
    <property type="nucleotide sequence ID" value="XM_016360203.1"/>
</dbReference>
<evidence type="ECO:0000256" key="6">
    <source>
        <dbReference type="ARBA" id="ARBA00023136"/>
    </source>
</evidence>
<evidence type="ECO:0000259" key="8">
    <source>
        <dbReference type="Pfam" id="PF01545"/>
    </source>
</evidence>
<dbReference type="SUPFAM" id="SSF160240">
    <property type="entry name" value="Cation efflux protein cytoplasmic domain-like"/>
    <property type="match status" value="1"/>
</dbReference>
<evidence type="ECO:0000256" key="4">
    <source>
        <dbReference type="ARBA" id="ARBA00022989"/>
    </source>
</evidence>
<evidence type="ECO:0000256" key="5">
    <source>
        <dbReference type="ARBA" id="ARBA00023065"/>
    </source>
</evidence>
<keyword evidence="11" id="KW-1185">Reference proteome</keyword>
<evidence type="ECO:0000259" key="9">
    <source>
        <dbReference type="Pfam" id="PF16916"/>
    </source>
</evidence>
<keyword evidence="4 7" id="KW-1133">Transmembrane helix</keyword>
<dbReference type="GO" id="GO:0098771">
    <property type="term" value="P:inorganic ion homeostasis"/>
    <property type="evidence" value="ECO:0007669"/>
    <property type="project" value="UniProtKB-ARBA"/>
</dbReference>
<dbReference type="OrthoDB" id="78296at2759"/>
<dbReference type="InParanoid" id="A0A0D1XIC3"/>
<feature type="transmembrane region" description="Helical" evidence="7">
    <location>
        <begin position="181"/>
        <end position="202"/>
    </location>
</feature>
<evidence type="ECO:0000256" key="3">
    <source>
        <dbReference type="ARBA" id="ARBA00022692"/>
    </source>
</evidence>
<feature type="transmembrane region" description="Helical" evidence="7">
    <location>
        <begin position="300"/>
        <end position="320"/>
    </location>
</feature>
<dbReference type="STRING" id="253628.A0A0D1XIC3"/>
<dbReference type="PANTHER" id="PTHR43840">
    <property type="entry name" value="MITOCHONDRIAL METAL TRANSPORTER 1-RELATED"/>
    <property type="match status" value="1"/>
</dbReference>
<dbReference type="GO" id="GO:0030003">
    <property type="term" value="P:intracellular monoatomic cation homeostasis"/>
    <property type="evidence" value="ECO:0007669"/>
    <property type="project" value="UniProtKB-ARBA"/>
</dbReference>
<dbReference type="EMBL" id="KN847551">
    <property type="protein sequence ID" value="KIW02046.1"/>
    <property type="molecule type" value="Genomic_DNA"/>
</dbReference>
<sequence length="468" mass="52952">MKKDEESADKMNVADEKLELSCETSDIAVEKSIKSPLSFNVDGKTDYQKDDIANSFAAVQENVCRVTPENDLQDNATEIHSEAVIPNDPMALAQHKKLDITTKKLKEEFPTAKPRKLKNFYSKQNQLIDQFLQSGDEERLSALDLETNGPKIKTAVYGSATVNFCLFVIQIYAAIATGSLSLFATAADAFMDLVSSIVMMVTSRMARRPSVYKYPIGRTRIETVGIILFCALMTTVAVQLIVESSRALGEGKRTDSTLELVPLICVGVAIFSKFSLMLYCFFLRRYPACYVFFIDHRNDIVVNSFGLVMSIIGTRLVWYIDPIGAILIALLILFSWASTAYEQIWLLVGKSAPREFLSKVLYVSMTHDEQIKSIDTCRAYHAGEKYFVEIDIIMDENTILKVTHDVSQTLQRKIEGLEDVERAFVHVDYDQEHDPYEEHKPLYPKIRSKSRIKVVLSQIRQRISMVRG</sequence>
<evidence type="ECO:0000256" key="2">
    <source>
        <dbReference type="ARBA" id="ARBA00022448"/>
    </source>
</evidence>
<evidence type="ECO:0000313" key="10">
    <source>
        <dbReference type="EMBL" id="KIW02046.1"/>
    </source>
</evidence>
<dbReference type="InterPro" id="IPR027470">
    <property type="entry name" value="Cation_efflux_CTD"/>
</dbReference>
<keyword evidence="2" id="KW-0813">Transport</keyword>
<protein>
    <submittedName>
        <fullName evidence="10">Uncharacterized protein</fullName>
    </submittedName>
</protein>
<evidence type="ECO:0000256" key="7">
    <source>
        <dbReference type="SAM" id="Phobius"/>
    </source>
</evidence>
<dbReference type="GO" id="GO:0016020">
    <property type="term" value="C:membrane"/>
    <property type="evidence" value="ECO:0007669"/>
    <property type="project" value="InterPro"/>
</dbReference>
<dbReference type="FunFam" id="3.30.70.1350:FF:000001">
    <property type="entry name" value="Metal tolerance protein 11"/>
    <property type="match status" value="1"/>
</dbReference>
<dbReference type="HOGENOM" id="CLU_013430_2_0_1"/>
<dbReference type="Proteomes" id="UP000053259">
    <property type="component" value="Unassembled WGS sequence"/>
</dbReference>
<dbReference type="PANTHER" id="PTHR43840:SF13">
    <property type="entry name" value="CATION EFFLUX PROTEIN CYTOPLASMIC DOMAIN-CONTAINING PROTEIN"/>
    <property type="match status" value="1"/>
</dbReference>